<reference evidence="2 3" key="1">
    <citation type="submission" date="2021-06" db="EMBL/GenBank/DDBJ databases">
        <title>Caerostris darwini draft genome.</title>
        <authorList>
            <person name="Kono N."/>
            <person name="Arakawa K."/>
        </authorList>
    </citation>
    <scope>NUCLEOTIDE SEQUENCE [LARGE SCALE GENOMIC DNA]</scope>
</reference>
<keyword evidence="2" id="KW-0675">Receptor</keyword>
<dbReference type="Gene3D" id="2.60.40.10">
    <property type="entry name" value="Immunoglobulins"/>
    <property type="match status" value="1"/>
</dbReference>
<dbReference type="InterPro" id="IPR036179">
    <property type="entry name" value="Ig-like_dom_sf"/>
</dbReference>
<protein>
    <submittedName>
        <fullName evidence="2">B-cell receptor CD22</fullName>
    </submittedName>
</protein>
<accession>A0AAV4VBG0</accession>
<comment type="caution">
    <text evidence="2">The sequence shown here is derived from an EMBL/GenBank/DDBJ whole genome shotgun (WGS) entry which is preliminary data.</text>
</comment>
<dbReference type="InterPro" id="IPR013783">
    <property type="entry name" value="Ig-like_fold"/>
</dbReference>
<name>A0AAV4VBG0_9ARAC</name>
<dbReference type="EMBL" id="BPLQ01012740">
    <property type="protein sequence ID" value="GIY67466.1"/>
    <property type="molecule type" value="Genomic_DNA"/>
</dbReference>
<evidence type="ECO:0000313" key="2">
    <source>
        <dbReference type="EMBL" id="GIY67466.1"/>
    </source>
</evidence>
<dbReference type="PROSITE" id="PS50835">
    <property type="entry name" value="IG_LIKE"/>
    <property type="match status" value="1"/>
</dbReference>
<feature type="domain" description="Ig-like" evidence="1">
    <location>
        <begin position="32"/>
        <end position="118"/>
    </location>
</feature>
<gene>
    <name evidence="2" type="primary">CD22</name>
    <name evidence="2" type="ORF">CDAR_388151</name>
</gene>
<keyword evidence="3" id="KW-1185">Reference proteome</keyword>
<dbReference type="SUPFAM" id="SSF48726">
    <property type="entry name" value="Immunoglobulin"/>
    <property type="match status" value="1"/>
</dbReference>
<sequence>MMLPKEDGKKEYVIPSQRTFSSNCFTFANHKPECTISETNNEAGASVLMCKADGFPTKINFTWSKDNETLDDEFDMDSENDDYSVYILPAAATERYGLYVCIAINDVGVSKPCERMVSGPGLAGWHAEFGDKNVLVIAAIIASICRLSEKMTRHKQWDIVDDCTKYFVQ</sequence>
<evidence type="ECO:0000259" key="1">
    <source>
        <dbReference type="PROSITE" id="PS50835"/>
    </source>
</evidence>
<proteinExistence type="predicted"/>
<dbReference type="Proteomes" id="UP001054837">
    <property type="component" value="Unassembled WGS sequence"/>
</dbReference>
<dbReference type="AlphaFoldDB" id="A0AAV4VBG0"/>
<organism evidence="2 3">
    <name type="scientific">Caerostris darwini</name>
    <dbReference type="NCBI Taxonomy" id="1538125"/>
    <lineage>
        <taxon>Eukaryota</taxon>
        <taxon>Metazoa</taxon>
        <taxon>Ecdysozoa</taxon>
        <taxon>Arthropoda</taxon>
        <taxon>Chelicerata</taxon>
        <taxon>Arachnida</taxon>
        <taxon>Araneae</taxon>
        <taxon>Araneomorphae</taxon>
        <taxon>Entelegynae</taxon>
        <taxon>Araneoidea</taxon>
        <taxon>Araneidae</taxon>
        <taxon>Caerostris</taxon>
    </lineage>
</organism>
<evidence type="ECO:0000313" key="3">
    <source>
        <dbReference type="Proteomes" id="UP001054837"/>
    </source>
</evidence>
<dbReference type="Pfam" id="PF13927">
    <property type="entry name" value="Ig_3"/>
    <property type="match status" value="1"/>
</dbReference>
<dbReference type="InterPro" id="IPR007110">
    <property type="entry name" value="Ig-like_dom"/>
</dbReference>